<comment type="subcellular location">
    <subcellularLocation>
        <location evidence="1 8">Cell outer membrane</location>
        <topology evidence="1 8">Multi-pass membrane protein</topology>
    </subcellularLocation>
</comment>
<dbReference type="NCBIfam" id="TIGR04057">
    <property type="entry name" value="SusC_RagA_signa"/>
    <property type="match status" value="1"/>
</dbReference>
<dbReference type="Gene3D" id="2.40.170.20">
    <property type="entry name" value="TonB-dependent receptor, beta-barrel domain"/>
    <property type="match status" value="1"/>
</dbReference>
<dbReference type="Proteomes" id="UP000256708">
    <property type="component" value="Unassembled WGS sequence"/>
</dbReference>
<reference evidence="14" key="1">
    <citation type="submission" date="2018-08" db="EMBL/GenBank/DDBJ databases">
        <authorList>
            <person name="Liu Z.-W."/>
            <person name="Du Z.-J."/>
        </authorList>
    </citation>
    <scope>NUCLEOTIDE SEQUENCE [LARGE SCALE GENOMIC DNA]</scope>
    <source>
        <strain evidence="14">H4X</strain>
    </source>
</reference>
<keyword evidence="6 8" id="KW-0472">Membrane</keyword>
<dbReference type="OrthoDB" id="9768177at2"/>
<protein>
    <submittedName>
        <fullName evidence="13">SusC/RagA family TonB-linked outer membrane protein</fullName>
    </submittedName>
</protein>
<evidence type="ECO:0000313" key="13">
    <source>
        <dbReference type="EMBL" id="RDV17262.1"/>
    </source>
</evidence>
<feature type="chain" id="PRO_5017757220" evidence="10">
    <location>
        <begin position="22"/>
        <end position="1063"/>
    </location>
</feature>
<dbReference type="InterPro" id="IPR039426">
    <property type="entry name" value="TonB-dep_rcpt-like"/>
</dbReference>
<keyword evidence="3 8" id="KW-1134">Transmembrane beta strand</keyword>
<dbReference type="InterPro" id="IPR000531">
    <property type="entry name" value="Beta-barrel_TonB"/>
</dbReference>
<dbReference type="InterPro" id="IPR023997">
    <property type="entry name" value="TonB-dep_OMP_SusC/RagA_CS"/>
</dbReference>
<evidence type="ECO:0000256" key="5">
    <source>
        <dbReference type="ARBA" id="ARBA00023077"/>
    </source>
</evidence>
<evidence type="ECO:0000259" key="12">
    <source>
        <dbReference type="Pfam" id="PF07715"/>
    </source>
</evidence>
<gene>
    <name evidence="13" type="ORF">DXT99_00650</name>
</gene>
<feature type="domain" description="TonB-dependent receptor plug" evidence="12">
    <location>
        <begin position="121"/>
        <end position="250"/>
    </location>
</feature>
<evidence type="ECO:0000256" key="8">
    <source>
        <dbReference type="PROSITE-ProRule" id="PRU01360"/>
    </source>
</evidence>
<dbReference type="RefSeq" id="WP_115563782.1">
    <property type="nucleotide sequence ID" value="NZ_QRGR01000001.1"/>
</dbReference>
<comment type="similarity">
    <text evidence="8 9">Belongs to the TonB-dependent receptor family.</text>
</comment>
<evidence type="ECO:0000256" key="10">
    <source>
        <dbReference type="SAM" id="SignalP"/>
    </source>
</evidence>
<dbReference type="InterPro" id="IPR023996">
    <property type="entry name" value="TonB-dep_OMP_SusC/RagA"/>
</dbReference>
<keyword evidence="14" id="KW-1185">Reference proteome</keyword>
<proteinExistence type="inferred from homology"/>
<dbReference type="InterPro" id="IPR008969">
    <property type="entry name" value="CarboxyPept-like_regulatory"/>
</dbReference>
<dbReference type="SUPFAM" id="SSF49464">
    <property type="entry name" value="Carboxypeptidase regulatory domain-like"/>
    <property type="match status" value="1"/>
</dbReference>
<keyword evidence="10" id="KW-0732">Signal</keyword>
<dbReference type="Gene3D" id="2.60.40.1120">
    <property type="entry name" value="Carboxypeptidase-like, regulatory domain"/>
    <property type="match status" value="1"/>
</dbReference>
<dbReference type="GO" id="GO:0015344">
    <property type="term" value="F:siderophore uptake transmembrane transporter activity"/>
    <property type="evidence" value="ECO:0007669"/>
    <property type="project" value="TreeGrafter"/>
</dbReference>
<evidence type="ECO:0000313" key="14">
    <source>
        <dbReference type="Proteomes" id="UP000256708"/>
    </source>
</evidence>
<dbReference type="GO" id="GO:0044718">
    <property type="term" value="P:siderophore transmembrane transport"/>
    <property type="evidence" value="ECO:0007669"/>
    <property type="project" value="TreeGrafter"/>
</dbReference>
<dbReference type="InterPro" id="IPR012910">
    <property type="entry name" value="Plug_dom"/>
</dbReference>
<dbReference type="NCBIfam" id="TIGR04056">
    <property type="entry name" value="OMP_RagA_SusC"/>
    <property type="match status" value="1"/>
</dbReference>
<dbReference type="SUPFAM" id="SSF56935">
    <property type="entry name" value="Porins"/>
    <property type="match status" value="1"/>
</dbReference>
<dbReference type="PANTHER" id="PTHR30069">
    <property type="entry name" value="TONB-DEPENDENT OUTER MEMBRANE RECEPTOR"/>
    <property type="match status" value="1"/>
</dbReference>
<dbReference type="Pfam" id="PF07715">
    <property type="entry name" value="Plug"/>
    <property type="match status" value="1"/>
</dbReference>
<evidence type="ECO:0000256" key="9">
    <source>
        <dbReference type="RuleBase" id="RU003357"/>
    </source>
</evidence>
<sequence>MKKVLLLSLMLALLLPLSGYSQDTETVKGTVIDQGTGQPLPGVAVLVKGTTIGTTTGADGEYAINVPMPINTKVIQFRYVGYENVERAIGNTTTIDVQLGIDSEQLSEVVVTAFGIERDEKALSYSVQQVTGEEVNRANQPNVTNALQGKVAGVIVRQSSGMPGSSSSITIRGNRSFTGNNQPLYVIDGMPIESNAIQQAPAGGIGIGGVSGTDASARALDINPNDIESISVLKGGAAAALYGVRAANGVVLITTKKGRGLATREGATITFTSDYTFDRVSRLPDLQSTYAQGSGGTYNRTTSLSWGPRIEDLGTITNAIGEQEEAQVYENVEPFFQTGHTFTNNVTVANNGEIGNYAVSVGYTDQEGIIPTTGMERFNGKVAGDFKAGPKVNIGASVNYSDTHIDKVPGGSNLSNPLFTLYAAPRTFDLWGLPFANPNNQFEQINYRGAIDNPRWSLANNRFYEDTRRVISSASINYQPLEWITLNYRLGNDFFVTDGKEVYELGSGQTGGFRSPPAGGQINDYSFIQNQVNSNLSVTFNRDFSEDLTATLLIGNEVYNIYNRLINNTGYGIAQGGFHNISNTTVQTTSETITERMVAGVYANAEVGFRNYLFINGSARQDWVSNLARGNRSFFYPSIGASLAFTDALEMDSEILNFGKIRASYAEAGQAPDQAYITRNVFVQGGAGSGFLTDDIQFPFNSTIGYTLSNTFRTEDLRPQNTRTIEFGGDFRFFDNRLSFDYTYYIQTTEDQIFSVPVSPATGFQFEFRNAGELETTGHELVATVVPLRNEGFEWAITTNFTSYRNEVIELAEGVENIFLGGFVTPNIRAEAGARYPIIFGTSYVRDDAGNIVVDSRETVNNNPNPFYGMPLVGPAQNIGNVQPDFEMSFTNNITYGGFTLAAQVDWRKGGNMYAGNTRLLKLYGMAEITEDRETPQVFGGSQGYFDNDGNLVVEGPNDIAVVQGQTFWSNRMDAITESNVYSTSFVRLREVALNYTLPTTLLGGTFIRSASVVLTGRNLFLITDYPNFDPETSVGGGSNFQGLEYVTLPQTRSFGAGLRLTF</sequence>
<dbReference type="AlphaFoldDB" id="A0A3D8LJH9"/>
<evidence type="ECO:0000256" key="2">
    <source>
        <dbReference type="ARBA" id="ARBA00022448"/>
    </source>
</evidence>
<keyword evidence="7 8" id="KW-0998">Cell outer membrane</keyword>
<dbReference type="PROSITE" id="PS52016">
    <property type="entry name" value="TONB_DEPENDENT_REC_3"/>
    <property type="match status" value="1"/>
</dbReference>
<evidence type="ECO:0000256" key="7">
    <source>
        <dbReference type="ARBA" id="ARBA00023237"/>
    </source>
</evidence>
<dbReference type="Pfam" id="PF13715">
    <property type="entry name" value="CarbopepD_reg_2"/>
    <property type="match status" value="1"/>
</dbReference>
<feature type="domain" description="TonB-dependent receptor-like beta-barrel" evidence="11">
    <location>
        <begin position="436"/>
        <end position="844"/>
    </location>
</feature>
<name>A0A3D8LJH9_9BACT</name>
<evidence type="ECO:0000256" key="3">
    <source>
        <dbReference type="ARBA" id="ARBA00022452"/>
    </source>
</evidence>
<organism evidence="13 14">
    <name type="scientific">Pontibacter diazotrophicus</name>
    <dbReference type="NCBI Taxonomy" id="1400979"/>
    <lineage>
        <taxon>Bacteria</taxon>
        <taxon>Pseudomonadati</taxon>
        <taxon>Bacteroidota</taxon>
        <taxon>Cytophagia</taxon>
        <taxon>Cytophagales</taxon>
        <taxon>Hymenobacteraceae</taxon>
        <taxon>Pontibacter</taxon>
    </lineage>
</organism>
<keyword evidence="5 9" id="KW-0798">TonB box</keyword>
<accession>A0A3D8LJH9</accession>
<dbReference type="InterPro" id="IPR037066">
    <property type="entry name" value="Plug_dom_sf"/>
</dbReference>
<evidence type="ECO:0000256" key="1">
    <source>
        <dbReference type="ARBA" id="ARBA00004571"/>
    </source>
</evidence>
<evidence type="ECO:0000256" key="6">
    <source>
        <dbReference type="ARBA" id="ARBA00023136"/>
    </source>
</evidence>
<evidence type="ECO:0000256" key="4">
    <source>
        <dbReference type="ARBA" id="ARBA00022692"/>
    </source>
</evidence>
<dbReference type="GO" id="GO:0009279">
    <property type="term" value="C:cell outer membrane"/>
    <property type="evidence" value="ECO:0007669"/>
    <property type="project" value="UniProtKB-SubCell"/>
</dbReference>
<dbReference type="InterPro" id="IPR036942">
    <property type="entry name" value="Beta-barrel_TonB_sf"/>
</dbReference>
<keyword evidence="2 8" id="KW-0813">Transport</keyword>
<dbReference type="PANTHER" id="PTHR30069:SF28">
    <property type="entry name" value="TONB-DEPENDENT RECEPTOR YNCD-RELATED"/>
    <property type="match status" value="1"/>
</dbReference>
<keyword evidence="4 8" id="KW-0812">Transmembrane</keyword>
<dbReference type="Gene3D" id="2.170.130.10">
    <property type="entry name" value="TonB-dependent receptor, plug domain"/>
    <property type="match status" value="1"/>
</dbReference>
<feature type="signal peptide" evidence="10">
    <location>
        <begin position="1"/>
        <end position="21"/>
    </location>
</feature>
<comment type="caution">
    <text evidence="13">The sequence shown here is derived from an EMBL/GenBank/DDBJ whole genome shotgun (WGS) entry which is preliminary data.</text>
</comment>
<dbReference type="EMBL" id="QRGR01000001">
    <property type="protein sequence ID" value="RDV17262.1"/>
    <property type="molecule type" value="Genomic_DNA"/>
</dbReference>
<dbReference type="Pfam" id="PF00593">
    <property type="entry name" value="TonB_dep_Rec_b-barrel"/>
    <property type="match status" value="1"/>
</dbReference>
<evidence type="ECO:0000259" key="11">
    <source>
        <dbReference type="Pfam" id="PF00593"/>
    </source>
</evidence>